<comment type="caution">
    <text evidence="1">The sequence shown here is derived from an EMBL/GenBank/DDBJ whole genome shotgun (WGS) entry which is preliminary data.</text>
</comment>
<dbReference type="EMBL" id="CAJVCH010571199">
    <property type="protein sequence ID" value="CAG7836901.1"/>
    <property type="molecule type" value="Genomic_DNA"/>
</dbReference>
<evidence type="ECO:0000313" key="1">
    <source>
        <dbReference type="EMBL" id="CAG7836901.1"/>
    </source>
</evidence>
<protein>
    <submittedName>
        <fullName evidence="1">Uncharacterized protein</fullName>
    </submittedName>
</protein>
<organism evidence="1 2">
    <name type="scientific">Allacma fusca</name>
    <dbReference type="NCBI Taxonomy" id="39272"/>
    <lineage>
        <taxon>Eukaryota</taxon>
        <taxon>Metazoa</taxon>
        <taxon>Ecdysozoa</taxon>
        <taxon>Arthropoda</taxon>
        <taxon>Hexapoda</taxon>
        <taxon>Collembola</taxon>
        <taxon>Symphypleona</taxon>
        <taxon>Sminthuridae</taxon>
        <taxon>Allacma</taxon>
    </lineage>
</organism>
<reference evidence="1" key="1">
    <citation type="submission" date="2021-06" db="EMBL/GenBank/DDBJ databases">
        <authorList>
            <person name="Hodson N. C."/>
            <person name="Mongue J. A."/>
            <person name="Jaron S. K."/>
        </authorList>
    </citation>
    <scope>NUCLEOTIDE SEQUENCE</scope>
</reference>
<dbReference type="AlphaFoldDB" id="A0A8J2MC15"/>
<sequence length="75" mass="8666">MLKAQFLLSRGRIASFIFFIPARIYIDPLILKSSVIVENDGEEFLIAEGASRTFAAIHLREDWLLRGDDSKWHFI</sequence>
<proteinExistence type="predicted"/>
<accession>A0A8J2MC15</accession>
<name>A0A8J2MC15_9HEXA</name>
<gene>
    <name evidence="1" type="ORF">AFUS01_LOCUS46092</name>
</gene>
<evidence type="ECO:0000313" key="2">
    <source>
        <dbReference type="Proteomes" id="UP000708208"/>
    </source>
</evidence>
<keyword evidence="2" id="KW-1185">Reference proteome</keyword>
<dbReference type="Proteomes" id="UP000708208">
    <property type="component" value="Unassembled WGS sequence"/>
</dbReference>